<dbReference type="VEuPathDB" id="FungiDB:UREG_07676"/>
<dbReference type="InterPro" id="IPR013595">
    <property type="entry name" value="Pept_S33_TAP-like_C"/>
</dbReference>
<feature type="domain" description="Peptidase S33 tripeptidyl aminopeptidase-like C-terminal" evidence="2">
    <location>
        <begin position="231"/>
        <end position="289"/>
    </location>
</feature>
<dbReference type="PANTHER" id="PTHR43798:SF33">
    <property type="entry name" value="HYDROLASE, PUTATIVE (AFU_ORTHOLOGUE AFUA_2G14860)-RELATED"/>
    <property type="match status" value="1"/>
</dbReference>
<sequence>MELDFNPNLRLHSTFYDVPGYESNFHVLTSPSPPPFLRRDTSPAMSSSFEPEQTLQSEAYYGRLPVVLVHGMVVASSYMHDLGRHLAPWFRVFIPDLPGFGRSTNAMPKTGENSKVSIVQLAQGLHDWMDAAGIQKAHLISNSLGCQLLAEFTRRWPERVGRLVLQGPTMDGSHQPIRKTLRALVTNSRNEPLSMSRIMIRDYWRAGWRRALALFREAADYRISDVLPNLKNPTLLLSGELDPVAPCSWVAELAETVPNAVHYVLTKAAHTANYSATEKMSRIVCRYLLIQDDDEIRRAGGEILEQVTRINHTREAAAKQKSRLLCLQSASVLLSAALFATRKEFVGSWPFLVGLLSIESTILYKLYRIRPSLSLSRSDHLDPVYVKLPGIADFDSASSMLRAIGRYLHFRDFPQLGVPTPLAGAMPLVNKLPPSLRNTVYSTVGANEAVAEHDVASTFDAESVTHSVVAHFPAHRKYPAVAIGSTNGALTHLYAAMGIPWLPQTLLMPVKRSRDASIHQGLLDMTAEMEWGRSAGQTLLEGNPNMIEVYHMADPNQDQLMIQRMAYFRLKFIKMTQAYRRFLLDALEPNNGTIVLVRCGLKWPSSTKVAERQYFQSGALGGLSAEGFVRSPTVVNEFVESQKSTSTKLRETVLGMERRTDWNAPPPSSEEEISEAEWGYAEALTDDIVAFANEHGFQIKYLDYDHPEDASPLVADMYRQWRTSAQLHRGHPTADSILVENFVVLEPWLAMRYNLIPFWTVFPVKPSLERLQRYLNRCSEAGRGFKDGFLFLFCSGVHSIELMGVEAWKEVLRRHFASSSASSKDMDAVVEKKPSPLLLGIDKNKFPKDFGFPALYQGQLAEAVGEEGQYVMPPSLALVVLERFMMRNAENYGMCYKADND</sequence>
<evidence type="ECO:0000259" key="1">
    <source>
        <dbReference type="Pfam" id="PF00561"/>
    </source>
</evidence>
<dbReference type="InterPro" id="IPR000073">
    <property type="entry name" value="AB_hydrolase_1"/>
</dbReference>
<protein>
    <recommendedName>
        <fullName evidence="5">AB hydrolase-1 domain-containing protein</fullName>
    </recommendedName>
</protein>
<dbReference type="EMBL" id="CH476619">
    <property type="protein sequence ID" value="EEP82811.1"/>
    <property type="molecule type" value="Genomic_DNA"/>
</dbReference>
<dbReference type="Pfam" id="PF08386">
    <property type="entry name" value="Abhydrolase_4"/>
    <property type="match status" value="1"/>
</dbReference>
<dbReference type="HOGENOM" id="CLU_361711_0_0_1"/>
<accession>C4JZS5</accession>
<dbReference type="RefSeq" id="XP_002582903.1">
    <property type="nucleotide sequence ID" value="XM_002582857.1"/>
</dbReference>
<organism evidence="3 4">
    <name type="scientific">Uncinocarpus reesii (strain UAMH 1704)</name>
    <dbReference type="NCBI Taxonomy" id="336963"/>
    <lineage>
        <taxon>Eukaryota</taxon>
        <taxon>Fungi</taxon>
        <taxon>Dikarya</taxon>
        <taxon>Ascomycota</taxon>
        <taxon>Pezizomycotina</taxon>
        <taxon>Eurotiomycetes</taxon>
        <taxon>Eurotiomycetidae</taxon>
        <taxon>Onygenales</taxon>
        <taxon>Onygenaceae</taxon>
        <taxon>Uncinocarpus</taxon>
    </lineage>
</organism>
<dbReference type="GeneID" id="8439692"/>
<feature type="domain" description="AB hydrolase-1" evidence="1">
    <location>
        <begin position="65"/>
        <end position="177"/>
    </location>
</feature>
<keyword evidence="4" id="KW-1185">Reference proteome</keyword>
<dbReference type="PANTHER" id="PTHR43798">
    <property type="entry name" value="MONOACYLGLYCEROL LIPASE"/>
    <property type="match status" value="1"/>
</dbReference>
<dbReference type="OMA" id="HTANYSA"/>
<dbReference type="Pfam" id="PF00561">
    <property type="entry name" value="Abhydrolase_1"/>
    <property type="match status" value="1"/>
</dbReference>
<reference evidence="4" key="1">
    <citation type="journal article" date="2009" name="Genome Res.">
        <title>Comparative genomic analyses of the human fungal pathogens Coccidioides and their relatives.</title>
        <authorList>
            <person name="Sharpton T.J."/>
            <person name="Stajich J.E."/>
            <person name="Rounsley S.D."/>
            <person name="Gardner M.J."/>
            <person name="Wortman J.R."/>
            <person name="Jordar V.S."/>
            <person name="Maiti R."/>
            <person name="Kodira C.D."/>
            <person name="Neafsey D.E."/>
            <person name="Zeng Q."/>
            <person name="Hung C.-Y."/>
            <person name="McMahan C."/>
            <person name="Muszewska A."/>
            <person name="Grynberg M."/>
            <person name="Mandel M.A."/>
            <person name="Kellner E.M."/>
            <person name="Barker B.M."/>
            <person name="Galgiani J.N."/>
            <person name="Orbach M.J."/>
            <person name="Kirkland T.N."/>
            <person name="Cole G.T."/>
            <person name="Henn M.R."/>
            <person name="Birren B.W."/>
            <person name="Taylor J.W."/>
        </authorList>
    </citation>
    <scope>NUCLEOTIDE SEQUENCE [LARGE SCALE GENOMIC DNA]</scope>
    <source>
        <strain evidence="4">UAMH 1704</strain>
    </source>
</reference>
<name>C4JZS5_UNCRE</name>
<dbReference type="InterPro" id="IPR029058">
    <property type="entry name" value="AB_hydrolase_fold"/>
</dbReference>
<dbReference type="SUPFAM" id="SSF53474">
    <property type="entry name" value="alpha/beta-Hydrolases"/>
    <property type="match status" value="1"/>
</dbReference>
<dbReference type="eggNOG" id="KOG4409">
    <property type="taxonomic scope" value="Eukaryota"/>
</dbReference>
<evidence type="ECO:0000313" key="4">
    <source>
        <dbReference type="Proteomes" id="UP000002058"/>
    </source>
</evidence>
<dbReference type="Gene3D" id="3.40.50.1820">
    <property type="entry name" value="alpha/beta hydrolase"/>
    <property type="match status" value="1"/>
</dbReference>
<dbReference type="GO" id="GO:0016020">
    <property type="term" value="C:membrane"/>
    <property type="evidence" value="ECO:0007669"/>
    <property type="project" value="TreeGrafter"/>
</dbReference>
<dbReference type="ESTHER" id="uncre-c4jzs5">
    <property type="family name" value="6_AlphaBeta_hydrolase"/>
</dbReference>
<evidence type="ECO:0000259" key="2">
    <source>
        <dbReference type="Pfam" id="PF08386"/>
    </source>
</evidence>
<gene>
    <name evidence="3" type="ORF">UREG_07676</name>
</gene>
<dbReference type="Proteomes" id="UP000002058">
    <property type="component" value="Unassembled WGS sequence"/>
</dbReference>
<dbReference type="AlphaFoldDB" id="C4JZS5"/>
<dbReference type="InterPro" id="IPR050266">
    <property type="entry name" value="AB_hydrolase_sf"/>
</dbReference>
<dbReference type="OrthoDB" id="408373at2759"/>
<dbReference type="STRING" id="336963.C4JZS5"/>
<dbReference type="PRINTS" id="PR00111">
    <property type="entry name" value="ABHYDROLASE"/>
</dbReference>
<evidence type="ECO:0000313" key="3">
    <source>
        <dbReference type="EMBL" id="EEP82811.1"/>
    </source>
</evidence>
<proteinExistence type="predicted"/>
<evidence type="ECO:0008006" key="5">
    <source>
        <dbReference type="Google" id="ProtNLM"/>
    </source>
</evidence>
<dbReference type="InParanoid" id="C4JZS5"/>
<dbReference type="KEGG" id="ure:UREG_07676"/>